<evidence type="ECO:0000313" key="14">
    <source>
        <dbReference type="Proteomes" id="UP000292702"/>
    </source>
</evidence>
<dbReference type="GO" id="GO:0005524">
    <property type="term" value="F:ATP binding"/>
    <property type="evidence" value="ECO:0007669"/>
    <property type="project" value="UniProtKB-KW"/>
</dbReference>
<dbReference type="PANTHER" id="PTHR45794:SF1">
    <property type="entry name" value="LEUCINE--TRNA LIGASE, CYTOPLASMIC"/>
    <property type="match status" value="1"/>
</dbReference>
<reference evidence="13 14" key="1">
    <citation type="submission" date="2018-11" db="EMBL/GenBank/DDBJ databases">
        <title>Genome assembly of Steccherinum ochraceum LE-BIN_3174, the white-rot fungus of the Steccherinaceae family (The Residual Polyporoid clade, Polyporales, Basidiomycota).</title>
        <authorList>
            <person name="Fedorova T.V."/>
            <person name="Glazunova O.A."/>
            <person name="Landesman E.O."/>
            <person name="Moiseenko K.V."/>
            <person name="Psurtseva N.V."/>
            <person name="Savinova O.S."/>
            <person name="Shakhova N.V."/>
            <person name="Tyazhelova T.V."/>
            <person name="Vasina D.V."/>
        </authorList>
    </citation>
    <scope>NUCLEOTIDE SEQUENCE [LARGE SCALE GENOMIC DNA]</scope>
    <source>
        <strain evidence="13 14">LE-BIN_3174</strain>
    </source>
</reference>
<dbReference type="EMBL" id="RWJN01000342">
    <property type="protein sequence ID" value="TCD62832.1"/>
    <property type="molecule type" value="Genomic_DNA"/>
</dbReference>
<evidence type="ECO:0000256" key="4">
    <source>
        <dbReference type="ARBA" id="ARBA00022741"/>
    </source>
</evidence>
<evidence type="ECO:0000256" key="9">
    <source>
        <dbReference type="ARBA" id="ARBA00047469"/>
    </source>
</evidence>
<evidence type="ECO:0000259" key="12">
    <source>
        <dbReference type="Pfam" id="PF24810"/>
    </source>
</evidence>
<dbReference type="GO" id="GO:0006429">
    <property type="term" value="P:leucyl-tRNA aminoacylation"/>
    <property type="evidence" value="ECO:0007669"/>
    <property type="project" value="InterPro"/>
</dbReference>
<dbReference type="Gene3D" id="1.10.730.10">
    <property type="entry name" value="Isoleucyl-tRNA Synthetase, Domain 1"/>
    <property type="match status" value="1"/>
</dbReference>
<accession>A0A4R0R629</accession>
<dbReference type="SUPFAM" id="SSF47323">
    <property type="entry name" value="Anticodon-binding domain of a subclass of class I aminoacyl-tRNA synthetases"/>
    <property type="match status" value="1"/>
</dbReference>
<comment type="catalytic activity">
    <reaction evidence="9">
        <text>tRNA(Leu) + L-leucine + ATP = L-leucyl-tRNA(Leu) + AMP + diphosphate</text>
        <dbReference type="Rhea" id="RHEA:11688"/>
        <dbReference type="Rhea" id="RHEA-COMP:9613"/>
        <dbReference type="Rhea" id="RHEA-COMP:9622"/>
        <dbReference type="ChEBI" id="CHEBI:30616"/>
        <dbReference type="ChEBI" id="CHEBI:33019"/>
        <dbReference type="ChEBI" id="CHEBI:57427"/>
        <dbReference type="ChEBI" id="CHEBI:78442"/>
        <dbReference type="ChEBI" id="CHEBI:78494"/>
        <dbReference type="ChEBI" id="CHEBI:456215"/>
        <dbReference type="EC" id="6.1.1.4"/>
    </reaction>
</comment>
<evidence type="ECO:0000256" key="5">
    <source>
        <dbReference type="ARBA" id="ARBA00022840"/>
    </source>
</evidence>
<keyword evidence="6" id="KW-0648">Protein biosynthesis</keyword>
<dbReference type="InterPro" id="IPR009080">
    <property type="entry name" value="tRNAsynth_Ia_anticodon-bd"/>
</dbReference>
<comment type="caution">
    <text evidence="13">The sequence shown here is derived from an EMBL/GenBank/DDBJ whole genome shotgun (WGS) entry which is preliminary data.</text>
</comment>
<keyword evidence="3" id="KW-0436">Ligase</keyword>
<dbReference type="AlphaFoldDB" id="A0A4R0R629"/>
<evidence type="ECO:0000313" key="13">
    <source>
        <dbReference type="EMBL" id="TCD62832.1"/>
    </source>
</evidence>
<feature type="domain" description="Methionyl/Valyl/Leucyl/Isoleucyl-tRNA synthetase anticodon-binding" evidence="11">
    <location>
        <begin position="162"/>
        <end position="282"/>
    </location>
</feature>
<evidence type="ECO:0000259" key="11">
    <source>
        <dbReference type="Pfam" id="PF08264"/>
    </source>
</evidence>
<evidence type="ECO:0000256" key="7">
    <source>
        <dbReference type="ARBA" id="ARBA00023146"/>
    </source>
</evidence>
<keyword evidence="4" id="KW-0547">Nucleotide-binding</keyword>
<protein>
    <recommendedName>
        <fullName evidence="2">leucine--tRNA ligase</fullName>
        <ecNumber evidence="2">6.1.1.4</ecNumber>
    </recommendedName>
    <alternativeName>
        <fullName evidence="8">Leucyl-tRNA synthetase</fullName>
    </alternativeName>
</protein>
<dbReference type="Pfam" id="PF08264">
    <property type="entry name" value="Anticodon_1"/>
    <property type="match status" value="1"/>
</dbReference>
<dbReference type="InterPro" id="IPR002300">
    <property type="entry name" value="aa-tRNA-synth_Ia"/>
</dbReference>
<organism evidence="13 14">
    <name type="scientific">Steccherinum ochraceum</name>
    <dbReference type="NCBI Taxonomy" id="92696"/>
    <lineage>
        <taxon>Eukaryota</taxon>
        <taxon>Fungi</taxon>
        <taxon>Dikarya</taxon>
        <taxon>Basidiomycota</taxon>
        <taxon>Agaricomycotina</taxon>
        <taxon>Agaricomycetes</taxon>
        <taxon>Polyporales</taxon>
        <taxon>Steccherinaceae</taxon>
        <taxon>Steccherinum</taxon>
    </lineage>
</organism>
<evidence type="ECO:0000256" key="6">
    <source>
        <dbReference type="ARBA" id="ARBA00022917"/>
    </source>
</evidence>
<dbReference type="Gene3D" id="3.40.50.620">
    <property type="entry name" value="HUPs"/>
    <property type="match status" value="1"/>
</dbReference>
<dbReference type="Proteomes" id="UP000292702">
    <property type="component" value="Unassembled WGS sequence"/>
</dbReference>
<proteinExistence type="inferred from homology"/>
<dbReference type="Pfam" id="PF24810">
    <property type="entry name" value="RBD_LARS1"/>
    <property type="match status" value="1"/>
</dbReference>
<name>A0A4R0R629_9APHY</name>
<dbReference type="CDD" id="cd07959">
    <property type="entry name" value="Anticodon_Ia_Leu_AEc"/>
    <property type="match status" value="1"/>
</dbReference>
<keyword evidence="14" id="KW-1185">Reference proteome</keyword>
<dbReference type="InterPro" id="IPR014729">
    <property type="entry name" value="Rossmann-like_a/b/a_fold"/>
</dbReference>
<evidence type="ECO:0000256" key="1">
    <source>
        <dbReference type="ARBA" id="ARBA00005594"/>
    </source>
</evidence>
<sequence length="442" mass="50552">MTDEVWNYIFRNGPWPESSTIPKEKADIMKREFDYFYPFDIRSSGKDLIPNHLTFCIYVHAALFPEDKWPLGIRTNGHLMLNGQKMSKSKGNTLTMRESVEKFGADATRLSLADAGDGIEDANFDEKTANANILRLHTLIGWCEEIIKDDSALRTGEKNYHDKVFEEEVNDLINITKGHYENTNYKDALKYAFYELQSARDWYREVTSDVGMHAALVKYWIRVSALLVLPIAPHFSEHIWTLLGEPKSVQHARWPEVTKPVDRVVIDAGAYMRETTKTMRDAELGLLKKMNKGKGAQATYDPKKPKAVRIYVATGFPEWQDQCVQIVKDVYDAEKDKVDDAKVRDLLKDRGMIKDKRAMPFIQAFKKRMVQFGAQTAFNRTVPFSEVDVLNEFLPYLKRTLDLVDVEVLLADDAKAKDGPGFTKSIIESAEPGSPAFEYRNV</sequence>
<dbReference type="STRING" id="92696.A0A4R0R629"/>
<evidence type="ECO:0000256" key="2">
    <source>
        <dbReference type="ARBA" id="ARBA00013164"/>
    </source>
</evidence>
<comment type="similarity">
    <text evidence="1">Belongs to the class-I aminoacyl-tRNA synthetase family.</text>
</comment>
<dbReference type="GO" id="GO:0004823">
    <property type="term" value="F:leucine-tRNA ligase activity"/>
    <property type="evidence" value="ECO:0007669"/>
    <property type="project" value="UniProtKB-EC"/>
</dbReference>
<evidence type="ECO:0000256" key="8">
    <source>
        <dbReference type="ARBA" id="ARBA00030520"/>
    </source>
</evidence>
<dbReference type="SUPFAM" id="SSF52374">
    <property type="entry name" value="Nucleotidylyl transferase"/>
    <property type="match status" value="1"/>
</dbReference>
<keyword evidence="5" id="KW-0067">ATP-binding</keyword>
<gene>
    <name evidence="13" type="primary">CDC60_1</name>
    <name evidence="13" type="ORF">EIP91_006373</name>
</gene>
<dbReference type="PANTHER" id="PTHR45794">
    <property type="entry name" value="LEUCYL-TRNA SYNTHETASE"/>
    <property type="match status" value="1"/>
</dbReference>
<feature type="domain" description="Leucine--tRNA ligase RagD-binding" evidence="12">
    <location>
        <begin position="312"/>
        <end position="379"/>
    </location>
</feature>
<feature type="domain" description="Aminoacyl-tRNA synthetase class Ia" evidence="10">
    <location>
        <begin position="10"/>
        <end position="124"/>
    </location>
</feature>
<dbReference type="InterPro" id="IPR004493">
    <property type="entry name" value="Leu-tRNA-synth_Ia_arc/euk"/>
</dbReference>
<evidence type="ECO:0000256" key="3">
    <source>
        <dbReference type="ARBA" id="ARBA00022598"/>
    </source>
</evidence>
<keyword evidence="7 13" id="KW-0030">Aminoacyl-tRNA synthetase</keyword>
<dbReference type="InterPro" id="IPR055416">
    <property type="entry name" value="RBD_LARS1"/>
</dbReference>
<dbReference type="EC" id="6.1.1.4" evidence="2"/>
<evidence type="ECO:0000259" key="10">
    <source>
        <dbReference type="Pfam" id="PF00133"/>
    </source>
</evidence>
<dbReference type="OrthoDB" id="10249672at2759"/>
<dbReference type="InterPro" id="IPR013155">
    <property type="entry name" value="M/V/L/I-tRNA-synth_anticd-bd"/>
</dbReference>
<dbReference type="Pfam" id="PF00133">
    <property type="entry name" value="tRNA-synt_1"/>
    <property type="match status" value="1"/>
</dbReference>